<reference evidence="2" key="1">
    <citation type="journal article" date="2023" name="G3 (Bethesda)">
        <title>Genome assembly and association tests identify interacting loci associated with vigor, precocity, and sex in interspecific pistachio rootstocks.</title>
        <authorList>
            <person name="Palmer W."/>
            <person name="Jacygrad E."/>
            <person name="Sagayaradj S."/>
            <person name="Cavanaugh K."/>
            <person name="Han R."/>
            <person name="Bertier L."/>
            <person name="Beede B."/>
            <person name="Kafkas S."/>
            <person name="Golino D."/>
            <person name="Preece J."/>
            <person name="Michelmore R."/>
        </authorList>
    </citation>
    <scope>NUCLEOTIDE SEQUENCE [LARGE SCALE GENOMIC DNA]</scope>
</reference>
<organism evidence="1 2">
    <name type="scientific">Pistacia integerrima</name>
    <dbReference type="NCBI Taxonomy" id="434235"/>
    <lineage>
        <taxon>Eukaryota</taxon>
        <taxon>Viridiplantae</taxon>
        <taxon>Streptophyta</taxon>
        <taxon>Embryophyta</taxon>
        <taxon>Tracheophyta</taxon>
        <taxon>Spermatophyta</taxon>
        <taxon>Magnoliopsida</taxon>
        <taxon>eudicotyledons</taxon>
        <taxon>Gunneridae</taxon>
        <taxon>Pentapetalae</taxon>
        <taxon>rosids</taxon>
        <taxon>malvids</taxon>
        <taxon>Sapindales</taxon>
        <taxon>Anacardiaceae</taxon>
        <taxon>Pistacia</taxon>
    </lineage>
</organism>
<dbReference type="Proteomes" id="UP001163603">
    <property type="component" value="Chromosome 2"/>
</dbReference>
<gene>
    <name evidence="1" type="ORF">Pint_15411</name>
</gene>
<evidence type="ECO:0000313" key="2">
    <source>
        <dbReference type="Proteomes" id="UP001163603"/>
    </source>
</evidence>
<protein>
    <submittedName>
        <fullName evidence="1">Uncharacterized protein</fullName>
    </submittedName>
</protein>
<accession>A0ACC0ZB79</accession>
<sequence length="85" mass="10001">MNKHQTPNPTKPNGSLKNFQFSLQFCCFRNNLTSFEPNSPLLHNISYSTHHFFHLHIYLYLLSLIHISSFFLPSIRAFISFLPVF</sequence>
<evidence type="ECO:0000313" key="1">
    <source>
        <dbReference type="EMBL" id="KAJ0047823.1"/>
    </source>
</evidence>
<comment type="caution">
    <text evidence="1">The sequence shown here is derived from an EMBL/GenBank/DDBJ whole genome shotgun (WGS) entry which is preliminary data.</text>
</comment>
<dbReference type="EMBL" id="CM047737">
    <property type="protein sequence ID" value="KAJ0047823.1"/>
    <property type="molecule type" value="Genomic_DNA"/>
</dbReference>
<keyword evidence="2" id="KW-1185">Reference proteome</keyword>
<proteinExistence type="predicted"/>
<name>A0ACC0ZB79_9ROSI</name>